<dbReference type="SUPFAM" id="SSF103473">
    <property type="entry name" value="MFS general substrate transporter"/>
    <property type="match status" value="1"/>
</dbReference>
<name>A0AA36F8W8_OCTVU</name>
<feature type="transmembrane region" description="Helical" evidence="2">
    <location>
        <begin position="240"/>
        <end position="257"/>
    </location>
</feature>
<keyword evidence="2" id="KW-1133">Transmembrane helix</keyword>
<feature type="region of interest" description="Disordered" evidence="1">
    <location>
        <begin position="1"/>
        <end position="24"/>
    </location>
</feature>
<keyword evidence="4" id="KW-1185">Reference proteome</keyword>
<protein>
    <submittedName>
        <fullName evidence="3">Uncharacterized protein</fullName>
    </submittedName>
</protein>
<feature type="transmembrane region" description="Helical" evidence="2">
    <location>
        <begin position="171"/>
        <end position="189"/>
    </location>
</feature>
<accession>A0AA36F8W8</accession>
<feature type="transmembrane region" description="Helical" evidence="2">
    <location>
        <begin position="292"/>
        <end position="311"/>
    </location>
</feature>
<sequence>MEIMRNSEEVPDNNDSATNEISDSPKKIASREKFLITALLLSRLISGSVFPILEVSYPVELLGVRRCDRGRLCGRLHGRLRDRILGHAHGRDHTRARVRVGARAWFSARIRVPLQNRSSTDFVRLFKKMQAKLRGMNNTLISLLFGVYPLMNVLAPQMVKKMVYHFELKHIIYVAIGSSAINTVIFGLLEYIPKQGSYNMVFIILSFIVRALESLGCGTINTAVMTFFATEFPDDSDSKSLLIVSNILLASALLLCGPSPFLGIEHKHFTGFIIAGPILDIFGYRWSLTHIAFLILLTTLLLTCQILSKYLPKIEDFRKLWNNKDEGKHLLNSNKHQLHDRP</sequence>
<keyword evidence="2" id="KW-0472">Membrane</keyword>
<evidence type="ECO:0000256" key="2">
    <source>
        <dbReference type="SAM" id="Phobius"/>
    </source>
</evidence>
<organism evidence="3 4">
    <name type="scientific">Octopus vulgaris</name>
    <name type="common">Common octopus</name>
    <dbReference type="NCBI Taxonomy" id="6645"/>
    <lineage>
        <taxon>Eukaryota</taxon>
        <taxon>Metazoa</taxon>
        <taxon>Spiralia</taxon>
        <taxon>Lophotrochozoa</taxon>
        <taxon>Mollusca</taxon>
        <taxon>Cephalopoda</taxon>
        <taxon>Coleoidea</taxon>
        <taxon>Octopodiformes</taxon>
        <taxon>Octopoda</taxon>
        <taxon>Incirrata</taxon>
        <taxon>Octopodidae</taxon>
        <taxon>Octopus</taxon>
    </lineage>
</organism>
<dbReference type="InterPro" id="IPR036259">
    <property type="entry name" value="MFS_trans_sf"/>
</dbReference>
<dbReference type="Proteomes" id="UP001162480">
    <property type="component" value="Chromosome 10"/>
</dbReference>
<evidence type="ECO:0000313" key="3">
    <source>
        <dbReference type="EMBL" id="CAI9728810.1"/>
    </source>
</evidence>
<feature type="transmembrane region" description="Helical" evidence="2">
    <location>
        <begin position="133"/>
        <end position="151"/>
    </location>
</feature>
<dbReference type="Gene3D" id="1.20.1250.20">
    <property type="entry name" value="MFS general substrate transporter like domains"/>
    <property type="match status" value="1"/>
</dbReference>
<evidence type="ECO:0000256" key="1">
    <source>
        <dbReference type="SAM" id="MobiDB-lite"/>
    </source>
</evidence>
<gene>
    <name evidence="3" type="ORF">OCTVUL_1B031682</name>
</gene>
<dbReference type="EMBL" id="OX597823">
    <property type="protein sequence ID" value="CAI9728810.1"/>
    <property type="molecule type" value="Genomic_DNA"/>
</dbReference>
<reference evidence="3" key="1">
    <citation type="submission" date="2023-08" db="EMBL/GenBank/DDBJ databases">
        <authorList>
            <person name="Alioto T."/>
            <person name="Alioto T."/>
            <person name="Gomez Garrido J."/>
        </authorList>
    </citation>
    <scope>NUCLEOTIDE SEQUENCE</scope>
</reference>
<feature type="compositionally biased region" description="Polar residues" evidence="1">
    <location>
        <begin position="13"/>
        <end position="22"/>
    </location>
</feature>
<keyword evidence="2" id="KW-0812">Transmembrane</keyword>
<evidence type="ECO:0000313" key="4">
    <source>
        <dbReference type="Proteomes" id="UP001162480"/>
    </source>
</evidence>
<proteinExistence type="predicted"/>
<dbReference type="AlphaFoldDB" id="A0AA36F8W8"/>